<keyword evidence="2" id="KW-0614">Plasmid</keyword>
<dbReference type="EMBL" id="CP017887">
    <property type="protein sequence ID" value="APC19368.1"/>
    <property type="molecule type" value="Genomic_DNA"/>
</dbReference>
<dbReference type="RefSeq" id="WP_071555875.1">
    <property type="nucleotide sequence ID" value="NZ_CP017887.1"/>
</dbReference>
<organism evidence="2 3">
    <name type="scientific">Pseudomonas frederiksbergensis</name>
    <dbReference type="NCBI Taxonomy" id="104087"/>
    <lineage>
        <taxon>Bacteria</taxon>
        <taxon>Pseudomonadati</taxon>
        <taxon>Pseudomonadota</taxon>
        <taxon>Gammaproteobacteria</taxon>
        <taxon>Pseudomonadales</taxon>
        <taxon>Pseudomonadaceae</taxon>
        <taxon>Pseudomonas</taxon>
    </lineage>
</organism>
<dbReference type="Pfam" id="PF04326">
    <property type="entry name" value="SLFN_AlbA_2"/>
    <property type="match status" value="1"/>
</dbReference>
<evidence type="ECO:0000313" key="2">
    <source>
        <dbReference type="EMBL" id="APC19368.1"/>
    </source>
</evidence>
<evidence type="ECO:0000313" key="3">
    <source>
        <dbReference type="Proteomes" id="UP000182567"/>
    </source>
</evidence>
<dbReference type="GeneID" id="46911916"/>
<accession>A0A1J0EU49</accession>
<geneLocation type="plasmid" evidence="2">
    <name>unnamed1</name>
</geneLocation>
<evidence type="ECO:0000259" key="1">
    <source>
        <dbReference type="Pfam" id="PF04326"/>
    </source>
</evidence>
<dbReference type="InterPro" id="IPR007421">
    <property type="entry name" value="Schlafen_AlbA_2_dom"/>
</dbReference>
<feature type="domain" description="Schlafen AlbA-2" evidence="1">
    <location>
        <begin position="32"/>
        <end position="158"/>
    </location>
</feature>
<dbReference type="InterPro" id="IPR038461">
    <property type="entry name" value="Schlafen_AlbA_2_dom_sf"/>
</dbReference>
<sequence length="381" mass="42693">MVRRELELTGIVQLGAPMTDEDLIDRLLYTGEGTTLDYKREGYVTDGSDDVKKSELLKDILAFSNTWRTEPAYILIGFDEDEQEFYPVNRHPDDSRLQQFINGKTNKHVVFSYRAVMYKDRSLGLYTIEVQERPIYAKKKYGIVDKDIVYVRYGSSTAIADPTQIAKMGAMEAMRGATGEPLLAVEITNIEGQTPLNSGISFAYTHLMLEEYPDYTDGTHGYLKLNNILVNRNYYRDLALYHQVQKGSFGFRLSLVNRGTATAHSVRVHLCFEPAGTLRVKAELEDMPSTDTVPKVANLATLLNPPFDEHMEPDRLTAVFSFGKIHAGESVPSGDIFLVTPPSELTSIQVRIHADELRAPIVVSIPTTIQATAQTLSFEAL</sequence>
<gene>
    <name evidence="2" type="ORF">BLL42_26875</name>
</gene>
<dbReference type="OrthoDB" id="346095at2"/>
<reference evidence="3" key="1">
    <citation type="submission" date="2016-10" db="EMBL/GenBank/DDBJ databases">
        <title>Pseudomonas frederiksbergensis ERGS4:02 complete genome.</title>
        <authorList>
            <person name="Kumar R."/>
            <person name="Acharya V."/>
            <person name="Singh D."/>
        </authorList>
    </citation>
    <scope>NUCLEOTIDE SEQUENCE [LARGE SCALE GENOMIC DNA]</scope>
    <source>
        <strain evidence="3">ERGS4:02</strain>
        <plasmid evidence="3">Plasmid unnamed1</plasmid>
    </source>
</reference>
<protein>
    <recommendedName>
        <fullName evidence="1">Schlafen AlbA-2 domain-containing protein</fullName>
    </recommendedName>
</protein>
<dbReference type="Proteomes" id="UP000182567">
    <property type="component" value="Plasmid unnamed1"/>
</dbReference>
<proteinExistence type="predicted"/>
<dbReference type="Gene3D" id="3.30.950.30">
    <property type="entry name" value="Schlafen, AAA domain"/>
    <property type="match status" value="1"/>
</dbReference>
<name>A0A1J0EU49_9PSED</name>
<dbReference type="AlphaFoldDB" id="A0A1J0EU49"/>